<sequence>MSDTPAPNDLPTSFGRFASLGDFLLHYRDTERRETAAALSHLSLERRAAYLAQPRNLADVQATLTTRESDDTDAQGGRHYHLIVRILSADHPDTRIQADVQDCIATQRPVFVAIRYGDRMGIQEPVEGLQEGAALHLKGEWITREQAQDHGGERMSVLHFTHHPIGFICTPVSCYS</sequence>
<reference evidence="1" key="1">
    <citation type="journal article" date="2014" name="Int. J. Syst. Evol. Microbiol.">
        <title>Complete genome sequence of Corynebacterium casei LMG S-19264T (=DSM 44701T), isolated from a smear-ripened cheese.</title>
        <authorList>
            <consortium name="US DOE Joint Genome Institute (JGI-PGF)"/>
            <person name="Walter F."/>
            <person name="Albersmeier A."/>
            <person name="Kalinowski J."/>
            <person name="Ruckert C."/>
        </authorList>
    </citation>
    <scope>NUCLEOTIDE SEQUENCE</scope>
    <source>
        <strain evidence="1">JCM 31311</strain>
    </source>
</reference>
<dbReference type="AlphaFoldDB" id="A0A918C1C8"/>
<evidence type="ECO:0000313" key="1">
    <source>
        <dbReference type="EMBL" id="GGR02006.1"/>
    </source>
</evidence>
<dbReference type="Proteomes" id="UP000603865">
    <property type="component" value="Unassembled WGS sequence"/>
</dbReference>
<proteinExistence type="predicted"/>
<name>A0A918C1C8_9DEIO</name>
<comment type="caution">
    <text evidence="1">The sequence shown here is derived from an EMBL/GenBank/DDBJ whole genome shotgun (WGS) entry which is preliminary data.</text>
</comment>
<reference evidence="1" key="2">
    <citation type="submission" date="2020-09" db="EMBL/GenBank/DDBJ databases">
        <authorList>
            <person name="Sun Q."/>
            <person name="Ohkuma M."/>
        </authorList>
    </citation>
    <scope>NUCLEOTIDE SEQUENCE</scope>
    <source>
        <strain evidence="1">JCM 31311</strain>
    </source>
</reference>
<dbReference type="EMBL" id="BMQL01000005">
    <property type="protein sequence ID" value="GGR02006.1"/>
    <property type="molecule type" value="Genomic_DNA"/>
</dbReference>
<keyword evidence="2" id="KW-1185">Reference proteome</keyword>
<protein>
    <submittedName>
        <fullName evidence="1">Uncharacterized protein</fullName>
    </submittedName>
</protein>
<evidence type="ECO:0000313" key="2">
    <source>
        <dbReference type="Proteomes" id="UP000603865"/>
    </source>
</evidence>
<organism evidence="1 2">
    <name type="scientific">Deinococcus ruber</name>
    <dbReference type="NCBI Taxonomy" id="1848197"/>
    <lineage>
        <taxon>Bacteria</taxon>
        <taxon>Thermotogati</taxon>
        <taxon>Deinococcota</taxon>
        <taxon>Deinococci</taxon>
        <taxon>Deinococcales</taxon>
        <taxon>Deinococcaceae</taxon>
        <taxon>Deinococcus</taxon>
    </lineage>
</organism>
<accession>A0A918C1C8</accession>
<dbReference type="RefSeq" id="WP_189088783.1">
    <property type="nucleotide sequence ID" value="NZ_BMQL01000005.1"/>
</dbReference>
<gene>
    <name evidence="1" type="ORF">GCM10008957_13620</name>
</gene>